<name>A0A0A9BXD0_ARUDO</name>
<evidence type="ECO:0000313" key="2">
    <source>
        <dbReference type="EMBL" id="JAD68674.1"/>
    </source>
</evidence>
<reference evidence="2" key="1">
    <citation type="submission" date="2014-09" db="EMBL/GenBank/DDBJ databases">
        <authorList>
            <person name="Magalhaes I.L.F."/>
            <person name="Oliveira U."/>
            <person name="Santos F.R."/>
            <person name="Vidigal T.H.D.A."/>
            <person name="Brescovit A.D."/>
            <person name="Santos A.J."/>
        </authorList>
    </citation>
    <scope>NUCLEOTIDE SEQUENCE</scope>
    <source>
        <tissue evidence="2">Shoot tissue taken approximately 20 cm above the soil surface</tissue>
    </source>
</reference>
<organism evidence="2">
    <name type="scientific">Arundo donax</name>
    <name type="common">Giant reed</name>
    <name type="synonym">Donax arundinaceus</name>
    <dbReference type="NCBI Taxonomy" id="35708"/>
    <lineage>
        <taxon>Eukaryota</taxon>
        <taxon>Viridiplantae</taxon>
        <taxon>Streptophyta</taxon>
        <taxon>Embryophyta</taxon>
        <taxon>Tracheophyta</taxon>
        <taxon>Spermatophyta</taxon>
        <taxon>Magnoliopsida</taxon>
        <taxon>Liliopsida</taxon>
        <taxon>Poales</taxon>
        <taxon>Poaceae</taxon>
        <taxon>PACMAD clade</taxon>
        <taxon>Arundinoideae</taxon>
        <taxon>Arundineae</taxon>
        <taxon>Arundo</taxon>
    </lineage>
</organism>
<dbReference type="EMBL" id="GBRH01229221">
    <property type="protein sequence ID" value="JAD68674.1"/>
    <property type="molecule type" value="Transcribed_RNA"/>
</dbReference>
<proteinExistence type="predicted"/>
<protein>
    <submittedName>
        <fullName evidence="2">Acs7</fullName>
    </submittedName>
</protein>
<evidence type="ECO:0000256" key="1">
    <source>
        <dbReference type="SAM" id="MobiDB-lite"/>
    </source>
</evidence>
<feature type="region of interest" description="Disordered" evidence="1">
    <location>
        <begin position="41"/>
        <end position="71"/>
    </location>
</feature>
<sequence>MDDETMEVALDRIRRFVRQHHHQKTKAERWAARGQLRLSMPRRGAAAGSHLGLSSPMALLSPQSPMVHAAS</sequence>
<accession>A0A0A9BXD0</accession>
<dbReference type="AlphaFoldDB" id="A0A0A9BXD0"/>
<reference evidence="2" key="2">
    <citation type="journal article" date="2015" name="Data Brief">
        <title>Shoot transcriptome of the giant reed, Arundo donax.</title>
        <authorList>
            <person name="Barrero R.A."/>
            <person name="Guerrero F.D."/>
            <person name="Moolhuijzen P."/>
            <person name="Goolsby J.A."/>
            <person name="Tidwell J."/>
            <person name="Bellgard S.E."/>
            <person name="Bellgard M.I."/>
        </authorList>
    </citation>
    <scope>NUCLEOTIDE SEQUENCE</scope>
    <source>
        <tissue evidence="2">Shoot tissue taken approximately 20 cm above the soil surface</tissue>
    </source>
</reference>